<evidence type="ECO:0000256" key="4">
    <source>
        <dbReference type="SAM" id="Coils"/>
    </source>
</evidence>
<keyword evidence="4" id="KW-0175">Coiled coil</keyword>
<comment type="subcellular location">
    <subcellularLocation>
        <location evidence="1">Nucleus</location>
    </subcellularLocation>
</comment>
<dbReference type="Proteomes" id="UP001476247">
    <property type="component" value="Unassembled WGS sequence"/>
</dbReference>
<evidence type="ECO:0000256" key="1">
    <source>
        <dbReference type="ARBA" id="ARBA00004123"/>
    </source>
</evidence>
<reference evidence="7 8" key="1">
    <citation type="submission" date="2024-04" db="EMBL/GenBank/DDBJ databases">
        <title>genome sequences of Mucor flavus KT1a and Helicostylum pulchrum KT1b strains isolation_sourced from the surface of a dry-aged beef.</title>
        <authorList>
            <person name="Toyotome T."/>
            <person name="Hosono M."/>
            <person name="Torimaru M."/>
            <person name="Fukuda K."/>
            <person name="Mikami N."/>
        </authorList>
    </citation>
    <scope>NUCLEOTIDE SEQUENCE [LARGE SCALE GENOMIC DNA]</scope>
    <source>
        <strain evidence="7 8">KT1b</strain>
    </source>
</reference>
<evidence type="ECO:0000256" key="3">
    <source>
        <dbReference type="ARBA" id="ARBA00023242"/>
    </source>
</evidence>
<dbReference type="SUPFAM" id="SSF117289">
    <property type="entry name" value="Nucleoporin domain"/>
    <property type="match status" value="1"/>
</dbReference>
<evidence type="ECO:0000313" key="7">
    <source>
        <dbReference type="EMBL" id="GAA5799694.1"/>
    </source>
</evidence>
<evidence type="ECO:0000313" key="8">
    <source>
        <dbReference type="Proteomes" id="UP001476247"/>
    </source>
</evidence>
<feature type="domain" description="Nucleoporin Nup159/Nup146 N-terminal" evidence="6">
    <location>
        <begin position="51"/>
        <end position="402"/>
    </location>
</feature>
<dbReference type="InterPro" id="IPR015943">
    <property type="entry name" value="WD40/YVTN_repeat-like_dom_sf"/>
</dbReference>
<comment type="caution">
    <text evidence="7">The sequence shown here is derived from an EMBL/GenBank/DDBJ whole genome shotgun (WGS) entry which is preliminary data.</text>
</comment>
<proteinExistence type="predicted"/>
<feature type="region of interest" description="Disordered" evidence="5">
    <location>
        <begin position="564"/>
        <end position="805"/>
    </location>
</feature>
<feature type="compositionally biased region" description="Basic and acidic residues" evidence="5">
    <location>
        <begin position="672"/>
        <end position="687"/>
    </location>
</feature>
<feature type="compositionally biased region" description="Polar residues" evidence="5">
    <location>
        <begin position="707"/>
        <end position="721"/>
    </location>
</feature>
<keyword evidence="2" id="KW-0813">Transport</keyword>
<feature type="compositionally biased region" description="Polar residues" evidence="5">
    <location>
        <begin position="569"/>
        <end position="614"/>
    </location>
</feature>
<dbReference type="Gene3D" id="2.130.10.10">
    <property type="entry name" value="YVTN repeat-like/Quinoprotein amine dehydrogenase"/>
    <property type="match status" value="1"/>
</dbReference>
<keyword evidence="3" id="KW-0539">Nucleus</keyword>
<name>A0ABP9XY60_9FUNG</name>
<evidence type="ECO:0000259" key="6">
    <source>
        <dbReference type="Pfam" id="PF16755"/>
    </source>
</evidence>
<feature type="compositionally biased region" description="Acidic residues" evidence="5">
    <location>
        <begin position="725"/>
        <end position="749"/>
    </location>
</feature>
<evidence type="ECO:0000256" key="2">
    <source>
        <dbReference type="ARBA" id="ARBA00022448"/>
    </source>
</evidence>
<sequence>MENPFSVLSQDDPKDEGEGNLVEFLRFQGLVPDVQIALKDSNFHTDKYRNSCSLFTCSSKYGYFIAGSLDGFVLGQTENLRTTIYSAERNSSTPFDKLIKVPVKEGSVNIVALTCDNLQLIVAVSGGTLLTYNISDIIKNKQDTLPIQSQKLDEEIIYIQPNPEVYPDVIAVTTRNDKCKLIRYMTSETMAVLSNATSMCWSPKGKQIVCGTRDGKIIAYDMEGNQKDEITPPVDQNSPDIYVNAVVWIETHVFLALYSKSSDGENAHTPYIINRKSEPLEKYLMLAEVNPIFNIECPDSHFYTSIIRDYLPGIKTLIILANSAAGDLATIGQDEEGRWSTWMLDENMPALPLSEDDYADTYPIGLAVDYSATEPLPPFDPAESEAPVPAMPIVFFMTNEGRICSYTVYNSNLAETGKPYPGMVTAQDVNQIPEPAAFPQVPEATATVSASAFNTKTTTTFGGVPSKIPAFSSLSAATLKINRPSASTPTFGSTPSSIPTFGSTSSVGFGSSGFGGSGAGPSQTVSFAALAKSNSTNTSSPGSASSFGFTGTTSATFGQSSGFGQTSSLAKTSSDKPTSAFGQKPTFGQKSSFGESSTFGTQPFGATSFKPSTLDSEKEPVVEEPEDTSDEKTVNAKNAFGLPPSTTKTPDIQEGCSLSFEQVQKVIEEDELKGSSDEESSAHDGKKSKGSFESSLASISDALGDTVESNESNNAYFDNTSTDQNDTEEEITDDETESENELNQEENAYEQERSEQERLEQEKSAQEKSVQEISERERLEEEKLKQERKEEEAEKERKAAEEKRIAEEKLLRIAEERRLEEEKIAEEKRLEEERIAEEQRIEEERLAAIKPDPLFASRERHELSEPTVHERAIGISGIAKEFESIYFDTVENLQSTSIQLTDIEEELYFYGKPSYASKDVLCLEDLEHVWKMSDMVDTSAMMEIINTDAEKTQNDLLLLSDAVSDLIESTDNLKLDQVRSCLETEDKESLKSIKSSLDEDVKKQLSELENKSNSSKDQLAELEKKLNDCKQELNKAKSAQFDQSKLTLYTLRRTMRDIERSLTRANNKISTLEQQELEVRLNNDEPSESIDNKLSQSRVQRGVFLNNIFTSSQKFQPLNA</sequence>
<dbReference type="SMART" id="SM00320">
    <property type="entry name" value="WD40"/>
    <property type="match status" value="1"/>
</dbReference>
<feature type="coiled-coil region" evidence="4">
    <location>
        <begin position="998"/>
        <end position="1075"/>
    </location>
</feature>
<evidence type="ECO:0000256" key="5">
    <source>
        <dbReference type="SAM" id="MobiDB-lite"/>
    </source>
</evidence>
<accession>A0ABP9XY60</accession>
<keyword evidence="8" id="KW-1185">Reference proteome</keyword>
<feature type="compositionally biased region" description="Basic and acidic residues" evidence="5">
    <location>
        <begin position="750"/>
        <end position="805"/>
    </location>
</feature>
<protein>
    <recommendedName>
        <fullName evidence="6">Nucleoporin Nup159/Nup146 N-terminal domain-containing protein</fullName>
    </recommendedName>
</protein>
<dbReference type="Pfam" id="PF16755">
    <property type="entry name" value="Beta-prop_NUP159_NUP214"/>
    <property type="match status" value="1"/>
</dbReference>
<dbReference type="EMBL" id="BAABUJ010000013">
    <property type="protein sequence ID" value="GAA5799694.1"/>
    <property type="molecule type" value="Genomic_DNA"/>
</dbReference>
<organism evidence="7 8">
    <name type="scientific">Helicostylum pulchrum</name>
    <dbReference type="NCBI Taxonomy" id="562976"/>
    <lineage>
        <taxon>Eukaryota</taxon>
        <taxon>Fungi</taxon>
        <taxon>Fungi incertae sedis</taxon>
        <taxon>Mucoromycota</taxon>
        <taxon>Mucoromycotina</taxon>
        <taxon>Mucoromycetes</taxon>
        <taxon>Mucorales</taxon>
        <taxon>Mucorineae</taxon>
        <taxon>Mucoraceae</taxon>
        <taxon>Helicostylum</taxon>
    </lineage>
</organism>
<dbReference type="InterPro" id="IPR001680">
    <property type="entry name" value="WD40_rpt"/>
</dbReference>
<dbReference type="InterPro" id="IPR039462">
    <property type="entry name" value="Nup159/Nup146_N"/>
</dbReference>
<gene>
    <name evidence="7" type="ORF">HPULCUR_005111</name>
</gene>